<proteinExistence type="predicted"/>
<protein>
    <submittedName>
        <fullName evidence="1">Uncharacterized protein</fullName>
    </submittedName>
</protein>
<organism evidence="1 2">
    <name type="scientific">Rheinheimera nanhaiensis E407-8</name>
    <dbReference type="NCBI Taxonomy" id="562729"/>
    <lineage>
        <taxon>Bacteria</taxon>
        <taxon>Pseudomonadati</taxon>
        <taxon>Pseudomonadota</taxon>
        <taxon>Gammaproteobacteria</taxon>
        <taxon>Chromatiales</taxon>
        <taxon>Chromatiaceae</taxon>
        <taxon>Rheinheimera</taxon>
    </lineage>
</organism>
<accession>I1DSW4</accession>
<dbReference type="AlphaFoldDB" id="I1DSW4"/>
<dbReference type="Proteomes" id="UP000004374">
    <property type="component" value="Unassembled WGS sequence"/>
</dbReference>
<comment type="caution">
    <text evidence="1">The sequence shown here is derived from an EMBL/GenBank/DDBJ whole genome shotgun (WGS) entry which is preliminary data.</text>
</comment>
<reference evidence="1 2" key="1">
    <citation type="journal article" date="2012" name="J. Bacteriol.">
        <title>Genome Sequence of the Protease-Producing Bacterium Rheinheimera nanhaiensis E407-8T, Isolated from Deep-Sea Sediment of the South China Sea.</title>
        <authorList>
            <person name="Zhang X.-Y."/>
            <person name="Zhang Y.-J."/>
            <person name="Qin Q.-L."/>
            <person name="Xie B.-B."/>
            <person name="Chen X.-L."/>
            <person name="Zhou B.-C."/>
            <person name="Zhang Y.-Z."/>
        </authorList>
    </citation>
    <scope>NUCLEOTIDE SEQUENCE [LARGE SCALE GENOMIC DNA]</scope>
    <source>
        <strain evidence="1 2">E407-8</strain>
    </source>
</reference>
<evidence type="ECO:0000313" key="1">
    <source>
        <dbReference type="EMBL" id="GAB57142.1"/>
    </source>
</evidence>
<sequence>MHPATLFIKSAFSKQQIYNLRIFTTWLVKVKRCFVHSVISLYCFGLSFG</sequence>
<dbReference type="STRING" id="562729.RNAN_0105"/>
<evidence type="ECO:0000313" key="2">
    <source>
        <dbReference type="Proteomes" id="UP000004374"/>
    </source>
</evidence>
<keyword evidence="2" id="KW-1185">Reference proteome</keyword>
<gene>
    <name evidence="1" type="ORF">RNAN_0105</name>
</gene>
<name>I1DSW4_9GAMM</name>
<dbReference type="EMBL" id="BAFK01000001">
    <property type="protein sequence ID" value="GAB57142.1"/>
    <property type="molecule type" value="Genomic_DNA"/>
</dbReference>